<dbReference type="InterPro" id="IPR012910">
    <property type="entry name" value="Plug_dom"/>
</dbReference>
<keyword evidence="6 11" id="KW-0798">TonB box</keyword>
<organism evidence="15 16">
    <name type="scientific">Pseudanabaena galeata UHCC 0370</name>
    <dbReference type="NCBI Taxonomy" id="3110310"/>
    <lineage>
        <taxon>Bacteria</taxon>
        <taxon>Bacillati</taxon>
        <taxon>Cyanobacteriota</taxon>
        <taxon>Cyanophyceae</taxon>
        <taxon>Pseudanabaenales</taxon>
        <taxon>Pseudanabaenaceae</taxon>
        <taxon>Pseudanabaena</taxon>
    </lineage>
</organism>
<dbReference type="PANTHER" id="PTHR30069">
    <property type="entry name" value="TONB-DEPENDENT OUTER MEMBRANE RECEPTOR"/>
    <property type="match status" value="1"/>
</dbReference>
<proteinExistence type="inferred from homology"/>
<comment type="subcellular location">
    <subcellularLocation>
        <location evidence="1 10">Cell outer membrane</location>
        <topology evidence="1 10">Multi-pass membrane protein</topology>
    </subcellularLocation>
</comment>
<keyword evidence="9 10" id="KW-0998">Cell outer membrane</keyword>
<keyword evidence="7 10" id="KW-0472">Membrane</keyword>
<evidence type="ECO:0000259" key="14">
    <source>
        <dbReference type="Pfam" id="PF11741"/>
    </source>
</evidence>
<dbReference type="Pfam" id="PF11741">
    <property type="entry name" value="AMIN"/>
    <property type="match status" value="1"/>
</dbReference>
<dbReference type="Pfam" id="PF07715">
    <property type="entry name" value="Plug"/>
    <property type="match status" value="1"/>
</dbReference>
<dbReference type="InterPro" id="IPR037066">
    <property type="entry name" value="Plug_dom_sf"/>
</dbReference>
<evidence type="ECO:0000256" key="5">
    <source>
        <dbReference type="ARBA" id="ARBA00022729"/>
    </source>
</evidence>
<gene>
    <name evidence="15" type="ORF">VB774_13125</name>
</gene>
<accession>A0ABU5TK74</accession>
<keyword evidence="5" id="KW-0732">Signal</keyword>
<dbReference type="Gene3D" id="2.40.170.20">
    <property type="entry name" value="TonB-dependent receptor, beta-barrel domain"/>
    <property type="match status" value="1"/>
</dbReference>
<keyword evidence="8 15" id="KW-0675">Receptor</keyword>
<feature type="domain" description="AMIN" evidence="14">
    <location>
        <begin position="63"/>
        <end position="150"/>
    </location>
</feature>
<evidence type="ECO:0000313" key="15">
    <source>
        <dbReference type="EMBL" id="MEA5478564.1"/>
    </source>
</evidence>
<keyword evidence="16" id="KW-1185">Reference proteome</keyword>
<dbReference type="Proteomes" id="UP001301388">
    <property type="component" value="Unassembled WGS sequence"/>
</dbReference>
<reference evidence="15 16" key="1">
    <citation type="submission" date="2023-12" db="EMBL/GenBank/DDBJ databases">
        <title>Baltic Sea Cyanobacteria.</title>
        <authorList>
            <person name="Delbaje E."/>
            <person name="Fewer D.P."/>
            <person name="Shishido T.K."/>
        </authorList>
    </citation>
    <scope>NUCLEOTIDE SEQUENCE [LARGE SCALE GENOMIC DNA]</scope>
    <source>
        <strain evidence="15 16">UHCC 0370</strain>
    </source>
</reference>
<dbReference type="InterPro" id="IPR036942">
    <property type="entry name" value="Beta-barrel_TonB_sf"/>
</dbReference>
<evidence type="ECO:0000256" key="9">
    <source>
        <dbReference type="ARBA" id="ARBA00023237"/>
    </source>
</evidence>
<evidence type="ECO:0000256" key="10">
    <source>
        <dbReference type="PROSITE-ProRule" id="PRU01360"/>
    </source>
</evidence>
<keyword evidence="4 10" id="KW-0812">Transmembrane</keyword>
<feature type="domain" description="TonB-dependent receptor plug" evidence="13">
    <location>
        <begin position="185"/>
        <end position="293"/>
    </location>
</feature>
<evidence type="ECO:0000256" key="8">
    <source>
        <dbReference type="ARBA" id="ARBA00023170"/>
    </source>
</evidence>
<dbReference type="CDD" id="cd01347">
    <property type="entry name" value="ligand_gated_channel"/>
    <property type="match status" value="1"/>
</dbReference>
<feature type="domain" description="TonB-dependent receptor-like beta-barrel" evidence="12">
    <location>
        <begin position="387"/>
        <end position="847"/>
    </location>
</feature>
<dbReference type="EMBL" id="JAYGIE010000076">
    <property type="protein sequence ID" value="MEA5478564.1"/>
    <property type="molecule type" value="Genomic_DNA"/>
</dbReference>
<dbReference type="InterPro" id="IPR000531">
    <property type="entry name" value="Beta-barrel_TonB"/>
</dbReference>
<evidence type="ECO:0000256" key="3">
    <source>
        <dbReference type="ARBA" id="ARBA00022452"/>
    </source>
</evidence>
<evidence type="ECO:0000259" key="12">
    <source>
        <dbReference type="Pfam" id="PF00593"/>
    </source>
</evidence>
<keyword evidence="2 10" id="KW-0813">Transport</keyword>
<dbReference type="RefSeq" id="WP_323262034.1">
    <property type="nucleotide sequence ID" value="NZ_JAYGIE010000076.1"/>
</dbReference>
<name>A0ABU5TK74_9CYAN</name>
<evidence type="ECO:0000256" key="2">
    <source>
        <dbReference type="ARBA" id="ARBA00022448"/>
    </source>
</evidence>
<dbReference type="InterPro" id="IPR011276">
    <property type="entry name" value="TonB_haem/Hb_rcpt"/>
</dbReference>
<dbReference type="InterPro" id="IPR039426">
    <property type="entry name" value="TonB-dep_rcpt-like"/>
</dbReference>
<evidence type="ECO:0000259" key="13">
    <source>
        <dbReference type="Pfam" id="PF07715"/>
    </source>
</evidence>
<dbReference type="SUPFAM" id="SSF56935">
    <property type="entry name" value="Porins"/>
    <property type="match status" value="1"/>
</dbReference>
<dbReference type="Pfam" id="PF00593">
    <property type="entry name" value="TonB_dep_Rec_b-barrel"/>
    <property type="match status" value="1"/>
</dbReference>
<protein>
    <submittedName>
        <fullName evidence="15">TonB-dependent hemoglobin/transferrin/lactoferrin family receptor</fullName>
    </submittedName>
</protein>
<dbReference type="InterPro" id="IPR021731">
    <property type="entry name" value="AMIN_dom"/>
</dbReference>
<dbReference type="NCBIfam" id="TIGR01785">
    <property type="entry name" value="TonB-hemin"/>
    <property type="match status" value="1"/>
</dbReference>
<dbReference type="InterPro" id="IPR010949">
    <property type="entry name" value="TonB_Hb/transfer/lactofer_rcpt"/>
</dbReference>
<evidence type="ECO:0000256" key="7">
    <source>
        <dbReference type="ARBA" id="ARBA00023136"/>
    </source>
</evidence>
<comment type="similarity">
    <text evidence="10 11">Belongs to the TonB-dependent receptor family.</text>
</comment>
<dbReference type="PROSITE" id="PS52016">
    <property type="entry name" value="TONB_DEPENDENT_REC_3"/>
    <property type="match status" value="1"/>
</dbReference>
<dbReference type="PANTHER" id="PTHR30069:SF29">
    <property type="entry name" value="HEMOGLOBIN AND HEMOGLOBIN-HAPTOGLOBIN-BINDING PROTEIN 1-RELATED"/>
    <property type="match status" value="1"/>
</dbReference>
<sequence length="888" mass="98253">MKLHYILLRNAAFLLFSIPALVFLEDVAIAENVPNNSAILTENKGLKPLVSQLAQAAPVQITNVQINPTSSRLEIILETAEGRSLQIDTNNFRIEGNNLVADIPNAVLAIPDQQEFTSANPTAEISNISLTQLEGSTIRVNVAGKDKPPVQEVTLKTQGVLYSLNRDDDPDEEITITGARRARPVRLTPGSISVIDADKIDQNLTQDLRDLFRYEPNVSVGNNRRYGLQDINIRGLGGNRVLILNDGVRLPNQFSFGTPSIGRDYVDIETLQRVEIVRGSASALYGSDALGGVVSFRTIDPEDLLKKRPDQSVVTSLSTNYETVDRGFTNTAAIAFRDGNFEGLLGYTRRDGAEARVPTGNEFVDSRSNARNNWLAKLVYRIDSTSKIGVAAEIFRNRDDFRLAPITVAGLLGPAGFRGQDETINYNTSRDRFSISYDYNDPNSTGFLTAAKAMLYYQNANVDEFRFTDFVRTGAGVDRRRTRNLANTFSDRILGGEVQFQSQFKIDQIPNILTYGIDISTTSNQRIRNGVENRFNAAGTNILSTNVVGADSFPVKDFPDSDTFRLGIYAQNEFNFSDTFSVIAGLRFDSYKLTTKLDQLFLNNSPSVIAADFSDSAVSPSLGFVWQTTPEWTLVGRYAKGFRTPLYSEINAGFTNLTNPFNRYQTLSNPNLRPETSDTFELGIRANYPQFNFALTGFYNSYNNFIQSFASLGRGTVNGIPNVNLFQTQNVARASTYGFELSGEYRFSPEKHGFSLISALGLTVGDNLTTNQPLETVDPIKLVTGLRYRAPEDLWGADLIATFTGQPRLASNRPANSYTPQGYTVVDLTGFYKITPQLTLNMGIFNLFNSQYFLYSDVRPLVTAPAPTDLARFAQPGVSLRAGLTFVF</sequence>
<evidence type="ECO:0000313" key="16">
    <source>
        <dbReference type="Proteomes" id="UP001301388"/>
    </source>
</evidence>
<keyword evidence="3 10" id="KW-1134">Transmembrane beta strand</keyword>
<dbReference type="NCBIfam" id="TIGR01786">
    <property type="entry name" value="TonB-hemlactrns"/>
    <property type="match status" value="1"/>
</dbReference>
<evidence type="ECO:0000256" key="11">
    <source>
        <dbReference type="RuleBase" id="RU003357"/>
    </source>
</evidence>
<comment type="caution">
    <text evidence="15">The sequence shown here is derived from an EMBL/GenBank/DDBJ whole genome shotgun (WGS) entry which is preliminary data.</text>
</comment>
<evidence type="ECO:0000256" key="1">
    <source>
        <dbReference type="ARBA" id="ARBA00004571"/>
    </source>
</evidence>
<evidence type="ECO:0000256" key="6">
    <source>
        <dbReference type="ARBA" id="ARBA00023077"/>
    </source>
</evidence>
<evidence type="ECO:0000256" key="4">
    <source>
        <dbReference type="ARBA" id="ARBA00022692"/>
    </source>
</evidence>
<dbReference type="Gene3D" id="2.170.130.10">
    <property type="entry name" value="TonB-dependent receptor, plug domain"/>
    <property type="match status" value="1"/>
</dbReference>